<dbReference type="InterPro" id="IPR006671">
    <property type="entry name" value="Cyclin_N"/>
</dbReference>
<comment type="similarity">
    <text evidence="4">Belongs to the cyclin family.</text>
</comment>
<dbReference type="AlphaFoldDB" id="A0A1E4RQY6"/>
<dbReference type="PANTHER" id="PTHR21615:SF2">
    <property type="entry name" value="CYCLIN N-TERMINAL DOMAIN-CONTAINING PROTEIN 1"/>
    <property type="match status" value="1"/>
</dbReference>
<dbReference type="SUPFAM" id="SSF47954">
    <property type="entry name" value="Cyclin-like"/>
    <property type="match status" value="1"/>
</dbReference>
<feature type="domain" description="Cyclin-like" evidence="5">
    <location>
        <begin position="64"/>
        <end position="187"/>
    </location>
</feature>
<dbReference type="RefSeq" id="XP_020078542.1">
    <property type="nucleotide sequence ID" value="XM_020224015.1"/>
</dbReference>
<sequence>KINQYEYPNELYKLELQQHDKSLKEYDLEIYQTFLESLEMNKPNIELYKQQPYLTFSIRLKLIDFLLKMSIRLKILPFVFYKAVKIFDRYCSKRIVLLDQSQLIITTCLWFASKLQGGNNHFINLNNLDKVNSIKSINDLGYGSGGKFKGPTERFRLPKLHELVKLCGAKCKYDQGMFKQMELHVLSTLDWNFNDPSIEEFLIQSNDFNLIKENEFFKIKEFLSYISLYSYELIDISIIELSKVIIDLINETLNLDYNDHFHQKINYALLNEKNFKIDQNKYNFIKKNLIKSILNSSEFILKLFNSRGPQQFFYSILSIY</sequence>
<keyword evidence="1" id="KW-0132">Cell division</keyword>
<evidence type="ECO:0000256" key="2">
    <source>
        <dbReference type="ARBA" id="ARBA00023127"/>
    </source>
</evidence>
<dbReference type="GeneID" id="30998564"/>
<evidence type="ECO:0000256" key="3">
    <source>
        <dbReference type="ARBA" id="ARBA00023306"/>
    </source>
</evidence>
<name>A0A1E4RQY6_9ASCO</name>
<dbReference type="PROSITE" id="PS00292">
    <property type="entry name" value="CYCLINS"/>
    <property type="match status" value="1"/>
</dbReference>
<dbReference type="Gene3D" id="1.10.472.10">
    <property type="entry name" value="Cyclin-like"/>
    <property type="match status" value="1"/>
</dbReference>
<dbReference type="PANTHER" id="PTHR21615">
    <property type="entry name" value="CYCLIN N-TERMINAL DOMAIN-CONTAINING PROTEIN 1"/>
    <property type="match status" value="1"/>
</dbReference>
<keyword evidence="3" id="KW-0131">Cell cycle</keyword>
<organism evidence="6 7">
    <name type="scientific">Hyphopichia burtonii NRRL Y-1933</name>
    <dbReference type="NCBI Taxonomy" id="984485"/>
    <lineage>
        <taxon>Eukaryota</taxon>
        <taxon>Fungi</taxon>
        <taxon>Dikarya</taxon>
        <taxon>Ascomycota</taxon>
        <taxon>Saccharomycotina</taxon>
        <taxon>Pichiomycetes</taxon>
        <taxon>Debaryomycetaceae</taxon>
        <taxon>Hyphopichia</taxon>
    </lineage>
</organism>
<dbReference type="InterPro" id="IPR048258">
    <property type="entry name" value="Cyclins_cyclin-box"/>
</dbReference>
<evidence type="ECO:0000313" key="7">
    <source>
        <dbReference type="Proteomes" id="UP000095085"/>
    </source>
</evidence>
<evidence type="ECO:0000256" key="1">
    <source>
        <dbReference type="ARBA" id="ARBA00022618"/>
    </source>
</evidence>
<feature type="non-terminal residue" evidence="6">
    <location>
        <position position="320"/>
    </location>
</feature>
<feature type="non-terminal residue" evidence="6">
    <location>
        <position position="1"/>
    </location>
</feature>
<dbReference type="Pfam" id="PF00134">
    <property type="entry name" value="Cyclin_N"/>
    <property type="match status" value="1"/>
</dbReference>
<dbReference type="SMART" id="SM00385">
    <property type="entry name" value="CYCLIN"/>
    <property type="match status" value="1"/>
</dbReference>
<dbReference type="InterPro" id="IPR036915">
    <property type="entry name" value="Cyclin-like_sf"/>
</dbReference>
<dbReference type="STRING" id="984485.A0A1E4RQY6"/>
<evidence type="ECO:0000256" key="4">
    <source>
        <dbReference type="RuleBase" id="RU000383"/>
    </source>
</evidence>
<dbReference type="OrthoDB" id="5590282at2759"/>
<dbReference type="EMBL" id="KV454538">
    <property type="protein sequence ID" value="ODV69475.1"/>
    <property type="molecule type" value="Genomic_DNA"/>
</dbReference>
<protein>
    <submittedName>
        <fullName evidence="6">Cyclin-like protein</fullName>
    </submittedName>
</protein>
<accession>A0A1E4RQY6</accession>
<evidence type="ECO:0000259" key="5">
    <source>
        <dbReference type="SMART" id="SM00385"/>
    </source>
</evidence>
<reference evidence="7" key="1">
    <citation type="submission" date="2016-05" db="EMBL/GenBank/DDBJ databases">
        <title>Comparative genomics of biotechnologically important yeasts.</title>
        <authorList>
            <consortium name="DOE Joint Genome Institute"/>
            <person name="Riley R."/>
            <person name="Haridas S."/>
            <person name="Wolfe K.H."/>
            <person name="Lopes M.R."/>
            <person name="Hittinger C.T."/>
            <person name="Goker M."/>
            <person name="Salamov A."/>
            <person name="Wisecaver J."/>
            <person name="Long T.M."/>
            <person name="Aerts A.L."/>
            <person name="Barry K."/>
            <person name="Choi C."/>
            <person name="Clum A."/>
            <person name="Coughlan A.Y."/>
            <person name="Deshpande S."/>
            <person name="Douglass A.P."/>
            <person name="Hanson S.J."/>
            <person name="Klenk H.-P."/>
            <person name="Labutti K."/>
            <person name="Lapidus A."/>
            <person name="Lindquist E."/>
            <person name="Lipzen A."/>
            <person name="Meier-Kolthoff J.P."/>
            <person name="Ohm R.A."/>
            <person name="Otillar R.P."/>
            <person name="Pangilinan J."/>
            <person name="Peng Y."/>
            <person name="Rokas A."/>
            <person name="Rosa C.A."/>
            <person name="Scheuner C."/>
            <person name="Sibirny A.A."/>
            <person name="Slot J.C."/>
            <person name="Stielow J.B."/>
            <person name="Sun H."/>
            <person name="Kurtzman C.P."/>
            <person name="Blackwell M."/>
            <person name="Grigoriev I.V."/>
            <person name="Jeffries T.W."/>
        </authorList>
    </citation>
    <scope>NUCLEOTIDE SEQUENCE [LARGE SCALE GENOMIC DNA]</scope>
    <source>
        <strain evidence="7">NRRL Y-1933</strain>
    </source>
</reference>
<dbReference type="Proteomes" id="UP000095085">
    <property type="component" value="Unassembled WGS sequence"/>
</dbReference>
<evidence type="ECO:0000313" key="6">
    <source>
        <dbReference type="EMBL" id="ODV69475.1"/>
    </source>
</evidence>
<gene>
    <name evidence="6" type="ORF">HYPBUDRAFT_98470</name>
</gene>
<keyword evidence="2 4" id="KW-0195">Cyclin</keyword>
<proteinExistence type="inferred from homology"/>
<dbReference type="GO" id="GO:0051301">
    <property type="term" value="P:cell division"/>
    <property type="evidence" value="ECO:0007669"/>
    <property type="project" value="UniProtKB-KW"/>
</dbReference>
<keyword evidence="7" id="KW-1185">Reference proteome</keyword>
<dbReference type="InterPro" id="IPR013763">
    <property type="entry name" value="Cyclin-like_dom"/>
</dbReference>